<dbReference type="AlphaFoldDB" id="A0A0J1HXM9"/>
<accession>A0A0J1HXM9</accession>
<dbReference type="PATRIC" id="fig|1392.242.peg.5805"/>
<proteinExistence type="predicted"/>
<evidence type="ECO:0000313" key="2">
    <source>
        <dbReference type="Proteomes" id="UP000035904"/>
    </source>
</evidence>
<dbReference type="RefSeq" id="WP_016121750.1">
    <property type="nucleotide sequence ID" value="NZ_JBCNIA010000063.1"/>
</dbReference>
<comment type="caution">
    <text evidence="1">The sequence shown here is derived from an EMBL/GenBank/DDBJ whole genome shotgun (WGS) entry which is preliminary data.</text>
</comment>
<dbReference type="Pfam" id="PF14460">
    <property type="entry name" value="Prok-E2_D"/>
    <property type="match status" value="1"/>
</dbReference>
<name>A0A0J1HXM9_BACAN</name>
<evidence type="ECO:0000313" key="1">
    <source>
        <dbReference type="EMBL" id="KLV18446.1"/>
    </source>
</evidence>
<organism evidence="1 2">
    <name type="scientific">Bacillus anthracis</name>
    <name type="common">anthrax bacterium</name>
    <dbReference type="NCBI Taxonomy" id="1392"/>
    <lineage>
        <taxon>Bacteria</taxon>
        <taxon>Bacillati</taxon>
        <taxon>Bacillota</taxon>
        <taxon>Bacilli</taxon>
        <taxon>Bacillales</taxon>
        <taxon>Bacillaceae</taxon>
        <taxon>Bacillus</taxon>
        <taxon>Bacillus cereus group</taxon>
    </lineage>
</organism>
<protein>
    <submittedName>
        <fullName evidence="1">Uncharacterized protein</fullName>
    </submittedName>
</protein>
<reference evidence="1 2" key="1">
    <citation type="submission" date="2015-05" db="EMBL/GenBank/DDBJ databases">
        <title>Whole genome sequence and identification of bacterial endophytes from Costus igneus.</title>
        <authorList>
            <person name="Lee Y.P."/>
            <person name="Gan H.M."/>
            <person name="Eng W."/>
            <person name="Wheatley M.S."/>
            <person name="Caraballo A."/>
            <person name="Polter S."/>
            <person name="Savka M.A."/>
            <person name="Hudson A.O."/>
        </authorList>
    </citation>
    <scope>NUCLEOTIDE SEQUENCE [LARGE SCALE GENOMIC DNA]</scope>
    <source>
        <strain evidence="1 2">RIT375</strain>
    </source>
</reference>
<dbReference type="EMBL" id="LDPG01000007">
    <property type="protein sequence ID" value="KLV18446.1"/>
    <property type="molecule type" value="Genomic_DNA"/>
</dbReference>
<dbReference type="InterPro" id="IPR032787">
    <property type="entry name" value="Prok-E2_D"/>
</dbReference>
<sequence length="228" mass="26973">MEFSFHFSDDIEKYNESRLEINDSGIKRDEFYLSLTEFIRLLGDSFVIDLNKTYKSPILPKNLIHYTYNPLTKTWELFCDIQAFLSDIKAFNDETVFIKVGIPRLLIKYIFNETREHSYQLTELFIYALKGTESINEDTQIYKFPFSNVNNVGRMCTGSNRLPKITALLEAENLHKNYLFQTVFTNHFYNERNVSSYSLDKLLSKLQEQAFPQEWLIEQNMTFGEIIK</sequence>
<dbReference type="Proteomes" id="UP000035904">
    <property type="component" value="Unassembled WGS sequence"/>
</dbReference>
<gene>
    <name evidence="1" type="ORF">ABW01_13825</name>
</gene>